<reference evidence="2" key="2">
    <citation type="journal article" date="2015" name="Fish Shellfish Immunol.">
        <title>Early steps in the European eel (Anguilla anguilla)-Vibrio vulnificus interaction in the gills: Role of the RtxA13 toxin.</title>
        <authorList>
            <person name="Callol A."/>
            <person name="Pajuelo D."/>
            <person name="Ebbesson L."/>
            <person name="Teles M."/>
            <person name="MacKenzie S."/>
            <person name="Amaro C."/>
        </authorList>
    </citation>
    <scope>NUCLEOTIDE SEQUENCE</scope>
</reference>
<proteinExistence type="predicted"/>
<reference evidence="2" key="1">
    <citation type="submission" date="2014-11" db="EMBL/GenBank/DDBJ databases">
        <authorList>
            <person name="Amaro Gonzalez C."/>
        </authorList>
    </citation>
    <scope>NUCLEOTIDE SEQUENCE</scope>
</reference>
<name>A0A0E9WY83_ANGAN</name>
<protein>
    <submittedName>
        <fullName evidence="2">Uncharacterized protein</fullName>
    </submittedName>
</protein>
<feature type="region of interest" description="Disordered" evidence="1">
    <location>
        <begin position="1"/>
        <end position="21"/>
    </location>
</feature>
<evidence type="ECO:0000313" key="2">
    <source>
        <dbReference type="EMBL" id="JAH95437.1"/>
    </source>
</evidence>
<sequence>MYKVERKKGVTSGTGGSESNRSIVSLHCKALAQSASSSDSSSSAVSSQVSHWFTWNNAFPFPGNSWVMSSFHARKASSSMISRS</sequence>
<organism evidence="2">
    <name type="scientific">Anguilla anguilla</name>
    <name type="common">European freshwater eel</name>
    <name type="synonym">Muraena anguilla</name>
    <dbReference type="NCBI Taxonomy" id="7936"/>
    <lineage>
        <taxon>Eukaryota</taxon>
        <taxon>Metazoa</taxon>
        <taxon>Chordata</taxon>
        <taxon>Craniata</taxon>
        <taxon>Vertebrata</taxon>
        <taxon>Euteleostomi</taxon>
        <taxon>Actinopterygii</taxon>
        <taxon>Neopterygii</taxon>
        <taxon>Teleostei</taxon>
        <taxon>Anguilliformes</taxon>
        <taxon>Anguillidae</taxon>
        <taxon>Anguilla</taxon>
    </lineage>
</organism>
<dbReference type="AlphaFoldDB" id="A0A0E9WY83"/>
<dbReference type="EMBL" id="GBXM01013140">
    <property type="protein sequence ID" value="JAH95437.1"/>
    <property type="molecule type" value="Transcribed_RNA"/>
</dbReference>
<accession>A0A0E9WY83</accession>
<evidence type="ECO:0000256" key="1">
    <source>
        <dbReference type="SAM" id="MobiDB-lite"/>
    </source>
</evidence>